<protein>
    <submittedName>
        <fullName evidence="5">Beta-ketoacyl synthase</fullName>
    </submittedName>
</protein>
<comment type="caution">
    <text evidence="5">The sequence shown here is derived from an EMBL/GenBank/DDBJ whole genome shotgun (WGS) entry which is preliminary data.</text>
</comment>
<keyword evidence="2 3" id="KW-0808">Transferase</keyword>
<keyword evidence="6" id="KW-1185">Reference proteome</keyword>
<evidence type="ECO:0000313" key="5">
    <source>
        <dbReference type="EMBL" id="GLH69628.1"/>
    </source>
</evidence>
<name>A0ABQ5Q566_9BACT</name>
<proteinExistence type="inferred from homology"/>
<reference evidence="5 6" key="1">
    <citation type="journal article" date="2023" name="Antonie Van Leeuwenhoek">
        <title>Mesoterricola silvestris gen. nov., sp. nov., Mesoterricola sediminis sp. nov., Geothrix oryzae sp. nov., Geothrix edaphica sp. nov., Geothrix rubra sp. nov., and Geothrix limicola sp. nov., six novel members of Acidobacteriota isolated from soils.</title>
        <authorList>
            <person name="Itoh H."/>
            <person name="Sugisawa Y."/>
            <person name="Mise K."/>
            <person name="Xu Z."/>
            <person name="Kuniyasu M."/>
            <person name="Ushijima N."/>
            <person name="Kawano K."/>
            <person name="Kobayashi E."/>
            <person name="Shiratori Y."/>
            <person name="Masuda Y."/>
            <person name="Senoo K."/>
        </authorList>
    </citation>
    <scope>NUCLEOTIDE SEQUENCE [LARGE SCALE GENOMIC DNA]</scope>
    <source>
        <strain evidence="5 6">Red803</strain>
    </source>
</reference>
<dbReference type="Proteomes" id="UP001165089">
    <property type="component" value="Unassembled WGS sequence"/>
</dbReference>
<dbReference type="Pfam" id="PF02801">
    <property type="entry name" value="Ketoacyl-synt_C"/>
    <property type="match status" value="1"/>
</dbReference>
<evidence type="ECO:0000313" key="6">
    <source>
        <dbReference type="Proteomes" id="UP001165089"/>
    </source>
</evidence>
<accession>A0ABQ5Q566</accession>
<dbReference type="SMART" id="SM00825">
    <property type="entry name" value="PKS_KS"/>
    <property type="match status" value="1"/>
</dbReference>
<gene>
    <name evidence="5" type="primary">fabF-1</name>
    <name evidence="5" type="ORF">GETHPA_11610</name>
</gene>
<evidence type="ECO:0000259" key="4">
    <source>
        <dbReference type="PROSITE" id="PS52004"/>
    </source>
</evidence>
<dbReference type="PANTHER" id="PTHR11712:SF336">
    <property type="entry name" value="3-OXOACYL-[ACYL-CARRIER-PROTEIN] SYNTHASE, MITOCHONDRIAL"/>
    <property type="match status" value="1"/>
</dbReference>
<dbReference type="PANTHER" id="PTHR11712">
    <property type="entry name" value="POLYKETIDE SYNTHASE-RELATED"/>
    <property type="match status" value="1"/>
</dbReference>
<dbReference type="RefSeq" id="WP_285723643.1">
    <property type="nucleotide sequence ID" value="NZ_BSDD01000002.1"/>
</dbReference>
<feature type="domain" description="Ketosynthase family 3 (KS3)" evidence="4">
    <location>
        <begin position="8"/>
        <end position="395"/>
    </location>
</feature>
<evidence type="ECO:0000256" key="1">
    <source>
        <dbReference type="ARBA" id="ARBA00008467"/>
    </source>
</evidence>
<dbReference type="InterPro" id="IPR014031">
    <property type="entry name" value="Ketoacyl_synth_C"/>
</dbReference>
<dbReference type="Gene3D" id="3.40.47.10">
    <property type="match status" value="1"/>
</dbReference>
<dbReference type="SUPFAM" id="SSF53901">
    <property type="entry name" value="Thiolase-like"/>
    <property type="match status" value="2"/>
</dbReference>
<dbReference type="InterPro" id="IPR014030">
    <property type="entry name" value="Ketoacyl_synth_N"/>
</dbReference>
<evidence type="ECO:0000256" key="3">
    <source>
        <dbReference type="RuleBase" id="RU003694"/>
    </source>
</evidence>
<dbReference type="CDD" id="cd00834">
    <property type="entry name" value="KAS_I_II"/>
    <property type="match status" value="1"/>
</dbReference>
<dbReference type="EMBL" id="BSDD01000002">
    <property type="protein sequence ID" value="GLH69628.1"/>
    <property type="molecule type" value="Genomic_DNA"/>
</dbReference>
<evidence type="ECO:0000256" key="2">
    <source>
        <dbReference type="ARBA" id="ARBA00022679"/>
    </source>
</evidence>
<comment type="similarity">
    <text evidence="1 3">Belongs to the thiolase-like superfamily. Beta-ketoacyl-ACP synthases family.</text>
</comment>
<dbReference type="InterPro" id="IPR000794">
    <property type="entry name" value="Beta-ketoacyl_synthase"/>
</dbReference>
<dbReference type="InterPro" id="IPR020841">
    <property type="entry name" value="PKS_Beta-ketoAc_synthase_dom"/>
</dbReference>
<organism evidence="5 6">
    <name type="scientific">Geothrix rubra</name>
    <dbReference type="NCBI Taxonomy" id="2927977"/>
    <lineage>
        <taxon>Bacteria</taxon>
        <taxon>Pseudomonadati</taxon>
        <taxon>Acidobacteriota</taxon>
        <taxon>Holophagae</taxon>
        <taxon>Holophagales</taxon>
        <taxon>Holophagaceae</taxon>
        <taxon>Geothrix</taxon>
    </lineage>
</organism>
<dbReference type="Pfam" id="PF00109">
    <property type="entry name" value="ketoacyl-synt"/>
    <property type="match status" value="1"/>
</dbReference>
<dbReference type="PROSITE" id="PS52004">
    <property type="entry name" value="KS3_2"/>
    <property type="match status" value="1"/>
</dbReference>
<sequence>MSPVPAGRIRVAITGLGLVSSLALDREGTWSAMLAGRDGLGPLTGLDLPLEPAQIAGEVPLTARRHGTRCEAMDLRALEEALDGLAPSGDPRRIGVFQGAGTAGLPAAEAYLGARLAGRPHPATEAASQSSCSVTDALARRLGARGPRATVMNACSSSLLALGQAWERIAAGELDLAVAGGAETLCIATYAGFSSLKAVDAARCRPFSRDRAGLNLGEGAVQLLLEPLDRARARGAVILAEVLGYGASMDAHHPTAPHPEGEGAARALAMALRVAGLASAEVDLVSAHGTATPANDGAECRAIRRALGSAADRVSVTSSKSQFGHTLGAAGAFGAATAVLALRDQVVSPTLRLTEPDPDCDLDCTPLVARERTIRAALVNAFAFGGNNVSLALRRWEGR</sequence>
<dbReference type="InterPro" id="IPR016039">
    <property type="entry name" value="Thiolase-like"/>
</dbReference>